<dbReference type="InterPro" id="IPR050613">
    <property type="entry name" value="Sec_Metabolite_Reg"/>
</dbReference>
<name>A0A8H6CGT8_9LECA</name>
<dbReference type="GO" id="GO:0006351">
    <property type="term" value="P:DNA-templated transcription"/>
    <property type="evidence" value="ECO:0007669"/>
    <property type="project" value="InterPro"/>
</dbReference>
<dbReference type="AlphaFoldDB" id="A0A8H6CGT8"/>
<dbReference type="Gene3D" id="4.10.240.10">
    <property type="entry name" value="Zn(2)-C6 fungal-type DNA-binding domain"/>
    <property type="match status" value="1"/>
</dbReference>
<dbReference type="GO" id="GO:0003677">
    <property type="term" value="F:DNA binding"/>
    <property type="evidence" value="ECO:0007669"/>
    <property type="project" value="InterPro"/>
</dbReference>
<evidence type="ECO:0000259" key="5">
    <source>
        <dbReference type="PROSITE" id="PS50048"/>
    </source>
</evidence>
<evidence type="ECO:0000256" key="1">
    <source>
        <dbReference type="ARBA" id="ARBA00004123"/>
    </source>
</evidence>
<dbReference type="InterPro" id="IPR007219">
    <property type="entry name" value="XnlR_reg_dom"/>
</dbReference>
<dbReference type="CDD" id="cd00067">
    <property type="entry name" value="GAL4"/>
    <property type="match status" value="1"/>
</dbReference>
<dbReference type="Pfam" id="PF04082">
    <property type="entry name" value="Fungal_trans"/>
    <property type="match status" value="1"/>
</dbReference>
<evidence type="ECO:0000313" key="6">
    <source>
        <dbReference type="EMBL" id="KAF6223273.1"/>
    </source>
</evidence>
<keyword evidence="7" id="KW-1185">Reference proteome</keyword>
<feature type="region of interest" description="Disordered" evidence="4">
    <location>
        <begin position="1"/>
        <end position="31"/>
    </location>
</feature>
<dbReference type="GO" id="GO:0008270">
    <property type="term" value="F:zinc ion binding"/>
    <property type="evidence" value="ECO:0007669"/>
    <property type="project" value="InterPro"/>
</dbReference>
<dbReference type="PANTHER" id="PTHR31001:SF49">
    <property type="entry name" value="ZN(II)2CYS6 TRANSCRIPTION FACTOR (EUROFUNG)"/>
    <property type="match status" value="1"/>
</dbReference>
<dbReference type="SUPFAM" id="SSF57701">
    <property type="entry name" value="Zn2/Cys6 DNA-binding domain"/>
    <property type="match status" value="1"/>
</dbReference>
<dbReference type="PANTHER" id="PTHR31001">
    <property type="entry name" value="UNCHARACTERIZED TRANSCRIPTIONAL REGULATORY PROTEIN"/>
    <property type="match status" value="1"/>
</dbReference>
<dbReference type="CDD" id="cd12148">
    <property type="entry name" value="fungal_TF_MHR"/>
    <property type="match status" value="1"/>
</dbReference>
<comment type="caution">
    <text evidence="6">The sequence shown here is derived from an EMBL/GenBank/DDBJ whole genome shotgun (WGS) entry which is preliminary data.</text>
</comment>
<dbReference type="Proteomes" id="UP000593566">
    <property type="component" value="Unassembled WGS sequence"/>
</dbReference>
<dbReference type="PROSITE" id="PS50048">
    <property type="entry name" value="ZN2_CY6_FUNGAL_2"/>
    <property type="match status" value="1"/>
</dbReference>
<dbReference type="GO" id="GO:0005634">
    <property type="term" value="C:nucleus"/>
    <property type="evidence" value="ECO:0007669"/>
    <property type="project" value="UniProtKB-SubCell"/>
</dbReference>
<feature type="domain" description="Zn(2)-C6 fungal-type" evidence="5">
    <location>
        <begin position="36"/>
        <end position="67"/>
    </location>
</feature>
<keyword evidence="2" id="KW-0479">Metal-binding</keyword>
<evidence type="ECO:0000313" key="7">
    <source>
        <dbReference type="Proteomes" id="UP000593566"/>
    </source>
</evidence>
<feature type="compositionally biased region" description="Basic and acidic residues" evidence="4">
    <location>
        <begin position="74"/>
        <end position="84"/>
    </location>
</feature>
<dbReference type="GeneID" id="59328534"/>
<feature type="region of interest" description="Disordered" evidence="4">
    <location>
        <begin position="60"/>
        <end position="84"/>
    </location>
</feature>
<dbReference type="PROSITE" id="PS00463">
    <property type="entry name" value="ZN2_CY6_FUNGAL_1"/>
    <property type="match status" value="1"/>
</dbReference>
<sequence length="748" mass="84028">MSGLSSHQNVFRVAKRDATNNGTQSHVAKRNRQSVSCLPCRTRKLKCDRQIPCVSCSKRGDETSCAYSNGATNGRDRRGGEARDSEAQLRLQKLEEMVTSLMRTTNEDSEILRNEMSPQAVIADQRFNNLPPPTSDSSPEAQLNMNGPERSYVNATHWTAILENIRDIQGVLEQHPGDTGEIQPPVSSNGPDIVLDTNQSMTLTDACNSLPPRPTLNKLLSVYFNSMHSQTPILHTGKFLREYESFSVEPSSVSFLWISMLFSALYIGSQIHEEGDQEVLGSSNSPARATFLKRAGQALIAGRYQKAKPYSVEAVLLYGVCKYIQKEEQDNDAWMIMGISTRLAMKMGYHRDPGNLVNISPFEGEMRRRTFCILEAFDLLLSFQAGLPTVIYEEECDTEPPGNLFDTDFDEDCKALPPSRPPTDSTPMLYYRYKSRLAKIFRRIHRHALSFKISSYEDTMKLDAELEETHKDVPPSLRMRPLALSFTDQPYMILNRLYSDLLYLKSICVLHRKYLSQDRSDPSFGYSRRVCGDAALHILKHQAELHGACQPGGLFYDHKWMLSSLSCHDFLLAAMITCLDLYESHKQSATSSAKGMEAQVKKYDALKHSHGIWTSRREFSRDARYASSVLAVMLSKVPRPSFPGKAPQKISSMTQTPMNGNGPFGATVSHPESSPWNMDEFDLTDQELLTNNYAPLDFTSTSTLNTVFSEFDNIDWGLVDQSLVGLIGDDDVPFDWQLLDASEAQALT</sequence>
<dbReference type="Pfam" id="PF00172">
    <property type="entry name" value="Zn_clus"/>
    <property type="match status" value="1"/>
</dbReference>
<dbReference type="SMART" id="SM00906">
    <property type="entry name" value="Fungal_trans"/>
    <property type="match status" value="1"/>
</dbReference>
<proteinExistence type="predicted"/>
<dbReference type="InterPro" id="IPR036864">
    <property type="entry name" value="Zn2-C6_fun-type_DNA-bd_sf"/>
</dbReference>
<comment type="subcellular location">
    <subcellularLocation>
        <location evidence="1">Nucleus</location>
    </subcellularLocation>
</comment>
<organism evidence="6 7">
    <name type="scientific">Letharia lupina</name>
    <dbReference type="NCBI Taxonomy" id="560253"/>
    <lineage>
        <taxon>Eukaryota</taxon>
        <taxon>Fungi</taxon>
        <taxon>Dikarya</taxon>
        <taxon>Ascomycota</taxon>
        <taxon>Pezizomycotina</taxon>
        <taxon>Lecanoromycetes</taxon>
        <taxon>OSLEUM clade</taxon>
        <taxon>Lecanoromycetidae</taxon>
        <taxon>Lecanorales</taxon>
        <taxon>Lecanorineae</taxon>
        <taxon>Parmeliaceae</taxon>
        <taxon>Letharia</taxon>
    </lineage>
</organism>
<keyword evidence="3" id="KW-0539">Nucleus</keyword>
<dbReference type="RefSeq" id="XP_037152490.1">
    <property type="nucleotide sequence ID" value="XM_037291055.1"/>
</dbReference>
<protein>
    <recommendedName>
        <fullName evidence="5">Zn(2)-C6 fungal-type domain-containing protein</fullName>
    </recommendedName>
</protein>
<dbReference type="GO" id="GO:0000981">
    <property type="term" value="F:DNA-binding transcription factor activity, RNA polymerase II-specific"/>
    <property type="evidence" value="ECO:0007669"/>
    <property type="project" value="InterPro"/>
</dbReference>
<evidence type="ECO:0000256" key="3">
    <source>
        <dbReference type="ARBA" id="ARBA00023242"/>
    </source>
</evidence>
<evidence type="ECO:0000256" key="2">
    <source>
        <dbReference type="ARBA" id="ARBA00022723"/>
    </source>
</evidence>
<feature type="region of interest" description="Disordered" evidence="4">
    <location>
        <begin position="126"/>
        <end position="147"/>
    </location>
</feature>
<dbReference type="EMBL" id="JACCJB010000010">
    <property type="protein sequence ID" value="KAF6223273.1"/>
    <property type="molecule type" value="Genomic_DNA"/>
</dbReference>
<gene>
    <name evidence="6" type="ORF">HO133_000115</name>
</gene>
<evidence type="ECO:0000256" key="4">
    <source>
        <dbReference type="SAM" id="MobiDB-lite"/>
    </source>
</evidence>
<dbReference type="InterPro" id="IPR001138">
    <property type="entry name" value="Zn2Cys6_DnaBD"/>
</dbReference>
<feature type="compositionally biased region" description="Polar residues" evidence="4">
    <location>
        <begin position="135"/>
        <end position="145"/>
    </location>
</feature>
<reference evidence="6 7" key="1">
    <citation type="journal article" date="2020" name="Genomics">
        <title>Complete, high-quality genomes from long-read metagenomic sequencing of two wolf lichen thalli reveals enigmatic genome architecture.</title>
        <authorList>
            <person name="McKenzie S.K."/>
            <person name="Walston R.F."/>
            <person name="Allen J.L."/>
        </authorList>
    </citation>
    <scope>NUCLEOTIDE SEQUENCE [LARGE SCALE GENOMIC DNA]</scope>
    <source>
        <strain evidence="6">WasteWater1</strain>
    </source>
</reference>
<accession>A0A8H6CGT8</accession>
<dbReference type="SMART" id="SM00066">
    <property type="entry name" value="GAL4"/>
    <property type="match status" value="1"/>
</dbReference>